<keyword evidence="1" id="KW-0732">Signal</keyword>
<accession>A0A538TUP1</accession>
<protein>
    <submittedName>
        <fullName evidence="3">Heavy-metal-associated domain-containing protein</fullName>
    </submittedName>
</protein>
<dbReference type="CDD" id="cd00371">
    <property type="entry name" value="HMA"/>
    <property type="match status" value="1"/>
</dbReference>
<feature type="domain" description="HMA" evidence="2">
    <location>
        <begin position="64"/>
        <end position="129"/>
    </location>
</feature>
<feature type="chain" id="PRO_5022108148" evidence="1">
    <location>
        <begin position="24"/>
        <end position="162"/>
    </location>
</feature>
<dbReference type="AlphaFoldDB" id="A0A538TUP1"/>
<organism evidence="3 4">
    <name type="scientific">Eiseniibacteriota bacterium</name>
    <dbReference type="NCBI Taxonomy" id="2212470"/>
    <lineage>
        <taxon>Bacteria</taxon>
        <taxon>Candidatus Eiseniibacteriota</taxon>
    </lineage>
</organism>
<comment type="caution">
    <text evidence="3">The sequence shown here is derived from an EMBL/GenBank/DDBJ whole genome shotgun (WGS) entry which is preliminary data.</text>
</comment>
<name>A0A538TUP1_UNCEI</name>
<evidence type="ECO:0000313" key="4">
    <source>
        <dbReference type="Proteomes" id="UP000317691"/>
    </source>
</evidence>
<dbReference type="PROSITE" id="PS50846">
    <property type="entry name" value="HMA_2"/>
    <property type="match status" value="1"/>
</dbReference>
<proteinExistence type="predicted"/>
<reference evidence="3 4" key="1">
    <citation type="journal article" date="2019" name="Nat. Microbiol.">
        <title>Mediterranean grassland soil C-N compound turnover is dependent on rainfall and depth, and is mediated by genomically divergent microorganisms.</title>
        <authorList>
            <person name="Diamond S."/>
            <person name="Andeer P.F."/>
            <person name="Li Z."/>
            <person name="Crits-Christoph A."/>
            <person name="Burstein D."/>
            <person name="Anantharaman K."/>
            <person name="Lane K.R."/>
            <person name="Thomas B.C."/>
            <person name="Pan C."/>
            <person name="Northen T.R."/>
            <person name="Banfield J.F."/>
        </authorList>
    </citation>
    <scope>NUCLEOTIDE SEQUENCE [LARGE SCALE GENOMIC DNA]</scope>
    <source>
        <strain evidence="3">WS_9</strain>
    </source>
</reference>
<dbReference type="InterPro" id="IPR036163">
    <property type="entry name" value="HMA_dom_sf"/>
</dbReference>
<feature type="signal peptide" evidence="1">
    <location>
        <begin position="1"/>
        <end position="23"/>
    </location>
</feature>
<dbReference type="GO" id="GO:0046872">
    <property type="term" value="F:metal ion binding"/>
    <property type="evidence" value="ECO:0007669"/>
    <property type="project" value="InterPro"/>
</dbReference>
<gene>
    <name evidence="3" type="ORF">E6K79_00075</name>
</gene>
<dbReference type="Pfam" id="PF00403">
    <property type="entry name" value="HMA"/>
    <property type="match status" value="1"/>
</dbReference>
<sequence>MKTLAKISVLSLLAVCLAATSWAGGKSCSSEGAKSASAGSHCSAKDTNTNATAAKECGVKANQAIYSYAVPTAHCEACIEGVQKAAMAHAGVACAHVDLTTHTAYIIADKNVSQKEIAKAIAAAGFKNTYKGEGSKVQAQFAKAIAAGDKGVACCAKGKDKV</sequence>
<evidence type="ECO:0000259" key="2">
    <source>
        <dbReference type="PROSITE" id="PS50846"/>
    </source>
</evidence>
<dbReference type="Gene3D" id="3.30.70.100">
    <property type="match status" value="1"/>
</dbReference>
<dbReference type="SUPFAM" id="SSF55008">
    <property type="entry name" value="HMA, heavy metal-associated domain"/>
    <property type="match status" value="1"/>
</dbReference>
<dbReference type="InterPro" id="IPR006121">
    <property type="entry name" value="HMA_dom"/>
</dbReference>
<evidence type="ECO:0000256" key="1">
    <source>
        <dbReference type="SAM" id="SignalP"/>
    </source>
</evidence>
<dbReference type="Proteomes" id="UP000317691">
    <property type="component" value="Unassembled WGS sequence"/>
</dbReference>
<dbReference type="EMBL" id="VBOZ01000001">
    <property type="protein sequence ID" value="TMQ67346.1"/>
    <property type="molecule type" value="Genomic_DNA"/>
</dbReference>
<evidence type="ECO:0000313" key="3">
    <source>
        <dbReference type="EMBL" id="TMQ67346.1"/>
    </source>
</evidence>